<gene>
    <name evidence="3" type="primary">LOC116547204</name>
</gene>
<feature type="compositionally biased region" description="Basic residues" evidence="1">
    <location>
        <begin position="164"/>
        <end position="180"/>
    </location>
</feature>
<dbReference type="GeneID" id="116547204"/>
<feature type="region of interest" description="Disordered" evidence="1">
    <location>
        <begin position="1"/>
        <end position="85"/>
    </location>
</feature>
<protein>
    <submittedName>
        <fullName evidence="3">Uncharacterized protein LOC116547204</fullName>
    </submittedName>
</protein>
<dbReference type="AlphaFoldDB" id="A0A6J3HGN4"/>
<dbReference type="Proteomes" id="UP000504640">
    <property type="component" value="Unplaced"/>
</dbReference>
<evidence type="ECO:0000313" key="3">
    <source>
        <dbReference type="RefSeq" id="XP_032129122.1"/>
    </source>
</evidence>
<feature type="region of interest" description="Disordered" evidence="1">
    <location>
        <begin position="143"/>
        <end position="191"/>
    </location>
</feature>
<name>A0A6J3HGN4_SAPAP</name>
<reference evidence="3" key="1">
    <citation type="submission" date="2025-08" db="UniProtKB">
        <authorList>
            <consortium name="RefSeq"/>
        </authorList>
    </citation>
    <scope>IDENTIFICATION</scope>
    <source>
        <tissue evidence="3">Blood</tissue>
    </source>
</reference>
<evidence type="ECO:0000256" key="1">
    <source>
        <dbReference type="SAM" id="MobiDB-lite"/>
    </source>
</evidence>
<sequence length="191" mass="20134">MGRRGGAARSCRSAFLPAARTKRKSFGEQAPSARSEDPLVAVLQTRTRAPQASRRQAGFSSFAPGARPPASSRPFPSPSSRRADSMAPPQVLAFGLLLAAATATLAAAEEGEARTWSRSCGVGLGWAGGQRPAAPEAGIMGRAPRGRAFQPVAQTARRCPGPGPRRRRKRQGGAHSRRRGNSLTLQLCSPR</sequence>
<accession>A0A6J3HGN4</accession>
<organism evidence="2 3">
    <name type="scientific">Sapajus apella</name>
    <name type="common">Brown-capped capuchin</name>
    <name type="synonym">Cebus apella</name>
    <dbReference type="NCBI Taxonomy" id="9515"/>
    <lineage>
        <taxon>Eukaryota</taxon>
        <taxon>Metazoa</taxon>
        <taxon>Chordata</taxon>
        <taxon>Craniata</taxon>
        <taxon>Vertebrata</taxon>
        <taxon>Euteleostomi</taxon>
        <taxon>Mammalia</taxon>
        <taxon>Eutheria</taxon>
        <taxon>Euarchontoglires</taxon>
        <taxon>Primates</taxon>
        <taxon>Haplorrhini</taxon>
        <taxon>Platyrrhini</taxon>
        <taxon>Cebidae</taxon>
        <taxon>Cebinae</taxon>
        <taxon>Sapajus</taxon>
    </lineage>
</organism>
<feature type="compositionally biased region" description="Polar residues" evidence="1">
    <location>
        <begin position="181"/>
        <end position="191"/>
    </location>
</feature>
<feature type="compositionally biased region" description="Low complexity" evidence="1">
    <location>
        <begin position="59"/>
        <end position="80"/>
    </location>
</feature>
<feature type="compositionally biased region" description="Polar residues" evidence="1">
    <location>
        <begin position="44"/>
        <end position="54"/>
    </location>
</feature>
<dbReference type="RefSeq" id="XP_032129122.1">
    <property type="nucleotide sequence ID" value="XM_032273231.1"/>
</dbReference>
<proteinExistence type="predicted"/>
<keyword evidence="2" id="KW-1185">Reference proteome</keyword>
<evidence type="ECO:0000313" key="2">
    <source>
        <dbReference type="Proteomes" id="UP000504640"/>
    </source>
</evidence>